<evidence type="ECO:0000256" key="4">
    <source>
        <dbReference type="ARBA" id="ARBA00022692"/>
    </source>
</evidence>
<dbReference type="SUPFAM" id="SSF69593">
    <property type="entry name" value="Glycerol-3-phosphate (1)-acyltransferase"/>
    <property type="match status" value="1"/>
</dbReference>
<dbReference type="SMART" id="SM00563">
    <property type="entry name" value="PlsC"/>
    <property type="match status" value="1"/>
</dbReference>
<evidence type="ECO:0000256" key="7">
    <source>
        <dbReference type="ARBA" id="ARBA00023315"/>
    </source>
</evidence>
<comment type="similarity">
    <text evidence="2">Belongs to the GPAT/DAPAT family.</text>
</comment>
<dbReference type="GO" id="GO:0016791">
    <property type="term" value="F:phosphatase activity"/>
    <property type="evidence" value="ECO:0007669"/>
    <property type="project" value="TreeGrafter"/>
</dbReference>
<dbReference type="GO" id="GO:0010143">
    <property type="term" value="P:cutin biosynthetic process"/>
    <property type="evidence" value="ECO:0007669"/>
    <property type="project" value="TreeGrafter"/>
</dbReference>
<feature type="chain" id="PRO_5035742545" evidence="9">
    <location>
        <begin position="26"/>
        <end position="526"/>
    </location>
</feature>
<protein>
    <submittedName>
        <fullName evidence="11">Probable glycerol-3-phosphate acyltransferase 3</fullName>
    </submittedName>
</protein>
<evidence type="ECO:0000256" key="2">
    <source>
        <dbReference type="ARBA" id="ARBA00007937"/>
    </source>
</evidence>
<dbReference type="EMBL" id="CACTIH010005428">
    <property type="protein sequence ID" value="CAA2991828.1"/>
    <property type="molecule type" value="Genomic_DNA"/>
</dbReference>
<evidence type="ECO:0000313" key="12">
    <source>
        <dbReference type="Proteomes" id="UP000594638"/>
    </source>
</evidence>
<evidence type="ECO:0000259" key="10">
    <source>
        <dbReference type="SMART" id="SM00563"/>
    </source>
</evidence>
<dbReference type="Gramene" id="OE9A057230T1">
    <property type="protein sequence ID" value="OE9A057230C1"/>
    <property type="gene ID" value="OE9A057230"/>
</dbReference>
<name>A0A8S0SG22_OLEEU</name>
<dbReference type="PANTHER" id="PTHR15486:SF65">
    <property type="entry name" value="GLYCEROL-3-PHOSPHATE ACYLTRANSFERASE"/>
    <property type="match status" value="1"/>
</dbReference>
<dbReference type="Proteomes" id="UP000594638">
    <property type="component" value="Unassembled WGS sequence"/>
</dbReference>
<reference evidence="11 12" key="1">
    <citation type="submission" date="2019-12" db="EMBL/GenBank/DDBJ databases">
        <authorList>
            <person name="Alioto T."/>
            <person name="Alioto T."/>
            <person name="Gomez Garrido J."/>
        </authorList>
    </citation>
    <scope>NUCLEOTIDE SEQUENCE [LARGE SCALE GENOMIC DNA]</scope>
</reference>
<accession>A0A8S0SG22</accession>
<dbReference type="InterPro" id="IPR056462">
    <property type="entry name" value="HAD_RAM2/GPAT1-8"/>
</dbReference>
<dbReference type="OrthoDB" id="1854593at2759"/>
<evidence type="ECO:0000256" key="3">
    <source>
        <dbReference type="ARBA" id="ARBA00022679"/>
    </source>
</evidence>
<dbReference type="CDD" id="cd06551">
    <property type="entry name" value="LPLAT"/>
    <property type="match status" value="1"/>
</dbReference>
<keyword evidence="4 8" id="KW-0812">Transmembrane</keyword>
<keyword evidence="5 8" id="KW-1133">Transmembrane helix</keyword>
<evidence type="ECO:0000256" key="5">
    <source>
        <dbReference type="ARBA" id="ARBA00022989"/>
    </source>
</evidence>
<dbReference type="Pfam" id="PF01553">
    <property type="entry name" value="Acyltransferase"/>
    <property type="match status" value="1"/>
</dbReference>
<feature type="signal peptide" evidence="9">
    <location>
        <begin position="1"/>
        <end position="25"/>
    </location>
</feature>
<keyword evidence="3" id="KW-0808">Transferase</keyword>
<feature type="transmembrane region" description="Helical" evidence="8">
    <location>
        <begin position="282"/>
        <end position="304"/>
    </location>
</feature>
<dbReference type="GO" id="GO:0090447">
    <property type="term" value="F:glycerol-3-phosphate 2-O-acyltransferase activity"/>
    <property type="evidence" value="ECO:0007669"/>
    <property type="project" value="TreeGrafter"/>
</dbReference>
<keyword evidence="7 11" id="KW-0012">Acyltransferase</keyword>
<keyword evidence="6 8" id="KW-0472">Membrane</keyword>
<keyword evidence="12" id="KW-1185">Reference proteome</keyword>
<evidence type="ECO:0000256" key="6">
    <source>
        <dbReference type="ARBA" id="ARBA00023136"/>
    </source>
</evidence>
<evidence type="ECO:0000256" key="9">
    <source>
        <dbReference type="SAM" id="SignalP"/>
    </source>
</evidence>
<organism evidence="11 12">
    <name type="scientific">Olea europaea subsp. europaea</name>
    <dbReference type="NCBI Taxonomy" id="158383"/>
    <lineage>
        <taxon>Eukaryota</taxon>
        <taxon>Viridiplantae</taxon>
        <taxon>Streptophyta</taxon>
        <taxon>Embryophyta</taxon>
        <taxon>Tracheophyta</taxon>
        <taxon>Spermatophyta</taxon>
        <taxon>Magnoliopsida</taxon>
        <taxon>eudicotyledons</taxon>
        <taxon>Gunneridae</taxon>
        <taxon>Pentapetalae</taxon>
        <taxon>asterids</taxon>
        <taxon>lamiids</taxon>
        <taxon>Lamiales</taxon>
        <taxon>Oleaceae</taxon>
        <taxon>Oleeae</taxon>
        <taxon>Olea</taxon>
    </lineage>
</organism>
<evidence type="ECO:0000256" key="1">
    <source>
        <dbReference type="ARBA" id="ARBA00004141"/>
    </source>
</evidence>
<feature type="transmembrane region" description="Helical" evidence="8">
    <location>
        <begin position="74"/>
        <end position="97"/>
    </location>
</feature>
<evidence type="ECO:0000256" key="8">
    <source>
        <dbReference type="SAM" id="Phobius"/>
    </source>
</evidence>
<comment type="caution">
    <text evidence="11">The sequence shown here is derived from an EMBL/GenBank/DDBJ whole genome shotgun (WGS) entry which is preliminary data.</text>
</comment>
<proteinExistence type="inferred from homology"/>
<dbReference type="AlphaFoldDB" id="A0A8S0SG22"/>
<evidence type="ECO:0000313" key="11">
    <source>
        <dbReference type="EMBL" id="CAA2991828.1"/>
    </source>
</evidence>
<dbReference type="Pfam" id="PF23270">
    <property type="entry name" value="HAD_RAM2_N"/>
    <property type="match status" value="1"/>
</dbReference>
<feature type="domain" description="Phospholipid/glycerol acyltransferase" evidence="10">
    <location>
        <begin position="338"/>
        <end position="439"/>
    </location>
</feature>
<dbReference type="InterPro" id="IPR002123">
    <property type="entry name" value="Plipid/glycerol_acylTrfase"/>
</dbReference>
<gene>
    <name evidence="11" type="ORF">OLEA9_A057230</name>
</gene>
<dbReference type="PANTHER" id="PTHR15486">
    <property type="entry name" value="ANCIENT UBIQUITOUS PROTEIN"/>
    <property type="match status" value="1"/>
</dbReference>
<keyword evidence="9" id="KW-0732">Signal</keyword>
<comment type="subcellular location">
    <subcellularLocation>
        <location evidence="1">Membrane</location>
        <topology evidence="1">Multi-pass membrane protein</topology>
    </subcellularLocation>
</comment>
<dbReference type="GO" id="GO:0016020">
    <property type="term" value="C:membrane"/>
    <property type="evidence" value="ECO:0007669"/>
    <property type="project" value="UniProtKB-SubCell"/>
</dbReference>
<sequence>MPVNIFKLKAPLFWLRFLLKSLCHAHFLLRRITCPQESESKFQKYSCFSHKQGEPLDATLIFHMEEALLKSSSLFPYFMLVAYEAGGLIRALVLFLSYPFVCLFSKEIGIKIMVLTCFCGIKKANYRLGRSVLPKFFLEDVGCEGFQVVMKYKKKVAVSDMPNVMVEGFLRDCLDVKAVVGRDLKVVLGYYVGLMEEKRDLNIVMNEIIGQENMNPLLVGFGSANKCLNQQIFPHCKEVYLVTSAEKTGWRILPRGNYPKPLIFHDGRLAFRPTYSATLSMFVWLPFGFLLSVIRLFVASFLPYKVAIPILAFSGMVGSESRRRSVDPTIWEAKTRGVVYVSNHRTLLDPIYISLALMKPVIAVTYSISRISELLSPLKSIRLTRDRAKDLKVMGEVLSHGNIVVCPEGTTCREPYLLRFSPLFAELSDDIVPVALDSKVSMFYGTTASGYKTLDPLFFLLNPRTIYTVNFLEKLPKSHACTSGELSKFEVANYVQNGIAKALGFECTNLTRKEKYMLLAGNEGTI</sequence>